<feature type="domain" description="T6SS Phospholipase effector Tle1-like catalytic" evidence="1">
    <location>
        <begin position="3"/>
        <end position="293"/>
    </location>
</feature>
<sequence length="361" mass="40188">MTRIIILCDGTWNSPDIVMPTHLVELSRHLVNDPRQGQVVAYFAGVGTDRRFDGAVGRFLNKWGGGAFGWGLDDKVKQAYQFIAKAYRRGDEIQVFGFSRGAYTARSVVGMIRKCGLIEDTSPAAVNRAFALYRRRGARNAPDAPHIREARRRMSPGFATSQEDLDWRGDGSELVRVGFVGVWDTVGARGIPLSLFGPVASLWNRQYRFHDMQLSRLVERARHAVALDEQRLFYRPALWDNLERQGSRLGLNGGVRGAARPYQQLWFIGTHGILGGSAGNRALSGLPLQWVVEGAPGIMARPGARLPGVPGDPLAETALLPRDEGLLRRWREGPERMEDIHPSVSIRVQTRAKYRPGSLRL</sequence>
<dbReference type="PANTHER" id="PTHR33840">
    <property type="match status" value="1"/>
</dbReference>
<comment type="caution">
    <text evidence="2">The sequence shown here is derived from an EMBL/GenBank/DDBJ whole genome shotgun (WGS) entry which is preliminary data.</text>
</comment>
<protein>
    <submittedName>
        <fullName evidence="2">DUF2235 domain-containing protein</fullName>
    </submittedName>
</protein>
<gene>
    <name evidence="2" type="ORF">DCS45_21890</name>
</gene>
<dbReference type="EMBL" id="DMVW01000208">
    <property type="protein sequence ID" value="HAR54500.1"/>
    <property type="molecule type" value="Genomic_DNA"/>
</dbReference>
<name>A0A348WIY8_9RHOB</name>
<accession>A0A348WIY8</accession>
<evidence type="ECO:0000313" key="3">
    <source>
        <dbReference type="Proteomes" id="UP000264719"/>
    </source>
</evidence>
<proteinExistence type="predicted"/>
<reference evidence="2 3" key="1">
    <citation type="journal article" date="2018" name="Nat. Biotechnol.">
        <title>A standardized bacterial taxonomy based on genome phylogeny substantially revises the tree of life.</title>
        <authorList>
            <person name="Parks D.H."/>
            <person name="Chuvochina M."/>
            <person name="Waite D.W."/>
            <person name="Rinke C."/>
            <person name="Skarshewski A."/>
            <person name="Chaumeil P.A."/>
            <person name="Hugenholtz P."/>
        </authorList>
    </citation>
    <scope>NUCLEOTIDE SEQUENCE [LARGE SCALE GENOMIC DNA]</scope>
    <source>
        <strain evidence="2">UBA9169</strain>
    </source>
</reference>
<dbReference type="Pfam" id="PF09994">
    <property type="entry name" value="T6SS_Tle1-like_cat"/>
    <property type="match status" value="1"/>
</dbReference>
<dbReference type="Proteomes" id="UP000264719">
    <property type="component" value="Unassembled WGS sequence"/>
</dbReference>
<dbReference type="AlphaFoldDB" id="A0A348WIY8"/>
<evidence type="ECO:0000259" key="1">
    <source>
        <dbReference type="Pfam" id="PF09994"/>
    </source>
</evidence>
<dbReference type="InterPro" id="IPR018712">
    <property type="entry name" value="Tle1-like_cat"/>
</dbReference>
<dbReference type="RefSeq" id="WP_339855206.1">
    <property type="nucleotide sequence ID" value="NZ_CAXAXR010000018.1"/>
</dbReference>
<evidence type="ECO:0000313" key="2">
    <source>
        <dbReference type="EMBL" id="HAR54500.1"/>
    </source>
</evidence>
<dbReference type="PANTHER" id="PTHR33840:SF1">
    <property type="entry name" value="TLE1 PHOSPHOLIPASE DOMAIN-CONTAINING PROTEIN"/>
    <property type="match status" value="1"/>
</dbReference>
<organism evidence="2 3">
    <name type="scientific">Roseovarius nubinhibens</name>
    <dbReference type="NCBI Taxonomy" id="314263"/>
    <lineage>
        <taxon>Bacteria</taxon>
        <taxon>Pseudomonadati</taxon>
        <taxon>Pseudomonadota</taxon>
        <taxon>Alphaproteobacteria</taxon>
        <taxon>Rhodobacterales</taxon>
        <taxon>Roseobacteraceae</taxon>
        <taxon>Roseovarius</taxon>
    </lineage>
</organism>